<dbReference type="FunFam" id="3.30.43.10:FF:000002">
    <property type="entry name" value="D-2-hydroxyglutarate dehydrogenase, mitochondrial"/>
    <property type="match status" value="1"/>
</dbReference>
<organism evidence="10 11">
    <name type="scientific">Monoraphidium neglectum</name>
    <dbReference type="NCBI Taxonomy" id="145388"/>
    <lineage>
        <taxon>Eukaryota</taxon>
        <taxon>Viridiplantae</taxon>
        <taxon>Chlorophyta</taxon>
        <taxon>core chlorophytes</taxon>
        <taxon>Chlorophyceae</taxon>
        <taxon>CS clade</taxon>
        <taxon>Sphaeropleales</taxon>
        <taxon>Selenastraceae</taxon>
        <taxon>Monoraphidium</taxon>
    </lineage>
</organism>
<dbReference type="PROSITE" id="PS51387">
    <property type="entry name" value="FAD_PCMH"/>
    <property type="match status" value="1"/>
</dbReference>
<evidence type="ECO:0000313" key="10">
    <source>
        <dbReference type="EMBL" id="KIZ00800.1"/>
    </source>
</evidence>
<dbReference type="Gene3D" id="3.30.70.2740">
    <property type="match status" value="1"/>
</dbReference>
<dbReference type="InterPro" id="IPR006094">
    <property type="entry name" value="Oxid_FAD_bind_N"/>
</dbReference>
<evidence type="ECO:0000256" key="3">
    <source>
        <dbReference type="ARBA" id="ARBA00022630"/>
    </source>
</evidence>
<comment type="similarity">
    <text evidence="2">Belongs to the FAD-binding oxidoreductase/transferase type 4 family.</text>
</comment>
<dbReference type="STRING" id="145388.A0A0D2MC40"/>
<name>A0A0D2MC40_9CHLO</name>
<dbReference type="InterPro" id="IPR051264">
    <property type="entry name" value="FAD-oxidored/transferase_4"/>
</dbReference>
<feature type="region of interest" description="Disordered" evidence="8">
    <location>
        <begin position="306"/>
        <end position="341"/>
    </location>
</feature>
<dbReference type="PANTHER" id="PTHR43716">
    <property type="entry name" value="D-2-HYDROXYGLUTARATE DEHYDROGENASE, MITOCHONDRIAL"/>
    <property type="match status" value="1"/>
</dbReference>
<comment type="catalytic activity">
    <reaction evidence="7">
        <text>(R)-2-hydroxyglutarate + A = 2-oxoglutarate + AH2</text>
        <dbReference type="Rhea" id="RHEA:38295"/>
        <dbReference type="ChEBI" id="CHEBI:13193"/>
        <dbReference type="ChEBI" id="CHEBI:15801"/>
        <dbReference type="ChEBI" id="CHEBI:16810"/>
        <dbReference type="ChEBI" id="CHEBI:17499"/>
        <dbReference type="EC" id="1.1.99.39"/>
    </reaction>
</comment>
<dbReference type="EC" id="1.1.99.39" evidence="6"/>
<dbReference type="InterPro" id="IPR016171">
    <property type="entry name" value="Vanillyl_alc_oxidase_C-sub2"/>
</dbReference>
<dbReference type="Gene3D" id="1.10.45.10">
    <property type="entry name" value="Vanillyl-alcohol Oxidase, Chain A, domain 4"/>
    <property type="match status" value="1"/>
</dbReference>
<dbReference type="InterPro" id="IPR016166">
    <property type="entry name" value="FAD-bd_PCMH"/>
</dbReference>
<sequence length="547" mass="56431">MLKAFVHGFNKLQPGSVGQLASAVRTASSAALQRGSQFAQLTHDDLTFFKEVLGEKGVITDPDALQPYNSDWLHKYHGRTQLALRPSTTQQVSRVLAHCNARRLAVVPQGGNTGLVGGSVPVFDEVVLSLGAMNNIISFDEVSGVLVAQAGCVLQTLDEHAGERGFLMPLDLGAKGSCQIGGNVSTNAGGLRLLRYGSLHGSVLGVEAVLADGCVLDLLGVLRKDNTGYDLKQLFIGAEGSLGVVTAVSVQCAPRPASVQLAFLSCPSFDAVRAVLLLAKRRLGEVLSACEFLDSASMAMATEHLPGVSNPLQQGGSGSGGSSSSSSGGGGGDAGGGEGGSAGGKGGAPFYMLVETHGSDAGHDAQKLEGFLEAAMGEGLVGDGTLAGSDTQAAAIWRVREGVTEALTRRGPVFKYDLSIPLPHMYALVEETRARTHDLPGVTVVGYGHVGDSNLHLNISAPPGCDGRAASEILDRIEPFVYEWTSARGGSVSAEHGLGLMKAERIGYSKPPAAVALMGRIKRMMDPNGILNPYKVLPAAAVAGGGG</sequence>
<dbReference type="Pfam" id="PF01565">
    <property type="entry name" value="FAD_binding_4"/>
    <property type="match status" value="1"/>
</dbReference>
<dbReference type="AlphaFoldDB" id="A0A0D2MC40"/>
<dbReference type="FunFam" id="1.10.45.10:FF:000001">
    <property type="entry name" value="D-lactate dehydrogenase mitochondrial"/>
    <property type="match status" value="1"/>
</dbReference>
<feature type="domain" description="FAD-binding PCMH-type" evidence="9">
    <location>
        <begin position="76"/>
        <end position="255"/>
    </location>
</feature>
<evidence type="ECO:0000256" key="6">
    <source>
        <dbReference type="ARBA" id="ARBA00039003"/>
    </source>
</evidence>
<dbReference type="KEGG" id="mng:MNEG_7161"/>
<dbReference type="FunFam" id="3.30.465.10:FF:000001">
    <property type="entry name" value="D-2-hydroxyglutarate dehydrogenase, mitochondrial"/>
    <property type="match status" value="1"/>
</dbReference>
<keyword evidence="3" id="KW-0285">Flavoprotein</keyword>
<dbReference type="Pfam" id="PF02913">
    <property type="entry name" value="FAD-oxidase_C"/>
    <property type="match status" value="1"/>
</dbReference>
<dbReference type="PANTHER" id="PTHR43716:SF1">
    <property type="entry name" value="D-2-HYDROXYGLUTARATE DEHYDROGENASE, MITOCHONDRIAL"/>
    <property type="match status" value="1"/>
</dbReference>
<keyword evidence="11" id="KW-1185">Reference proteome</keyword>
<dbReference type="Proteomes" id="UP000054498">
    <property type="component" value="Unassembled WGS sequence"/>
</dbReference>
<dbReference type="SUPFAM" id="SSF55103">
    <property type="entry name" value="FAD-linked oxidases, C-terminal domain"/>
    <property type="match status" value="1"/>
</dbReference>
<dbReference type="OrthoDB" id="5332616at2759"/>
<dbReference type="Gene3D" id="3.30.43.10">
    <property type="entry name" value="Uridine Diphospho-n-acetylenolpyruvylglucosamine Reductase, domain 2"/>
    <property type="match status" value="1"/>
</dbReference>
<dbReference type="GO" id="GO:0051990">
    <property type="term" value="F:(R)-2-hydroxyglutarate dehydrogenase activity"/>
    <property type="evidence" value="ECO:0007669"/>
    <property type="project" value="UniProtKB-EC"/>
</dbReference>
<dbReference type="InterPro" id="IPR036318">
    <property type="entry name" value="FAD-bd_PCMH-like_sf"/>
</dbReference>
<protein>
    <recommendedName>
        <fullName evidence="6">D-2-hydroxyglutarate dehydrogenase</fullName>
        <ecNumber evidence="6">1.1.99.39</ecNumber>
    </recommendedName>
</protein>
<keyword evidence="4" id="KW-0274">FAD</keyword>
<comment type="cofactor">
    <cofactor evidence="1">
        <name>FAD</name>
        <dbReference type="ChEBI" id="CHEBI:57692"/>
    </cofactor>
</comment>
<evidence type="ECO:0000256" key="4">
    <source>
        <dbReference type="ARBA" id="ARBA00022827"/>
    </source>
</evidence>
<dbReference type="Gene3D" id="3.30.465.10">
    <property type="match status" value="1"/>
</dbReference>
<evidence type="ECO:0000313" key="11">
    <source>
        <dbReference type="Proteomes" id="UP000054498"/>
    </source>
</evidence>
<dbReference type="EMBL" id="KK101462">
    <property type="protein sequence ID" value="KIZ00800.1"/>
    <property type="molecule type" value="Genomic_DNA"/>
</dbReference>
<accession>A0A0D2MC40</accession>
<dbReference type="InterPro" id="IPR016169">
    <property type="entry name" value="FAD-bd_PCMH_sub2"/>
</dbReference>
<gene>
    <name evidence="10" type="ORF">MNEG_7161</name>
</gene>
<dbReference type="Gene3D" id="3.30.70.2190">
    <property type="match status" value="1"/>
</dbReference>
<dbReference type="RefSeq" id="XP_013899819.1">
    <property type="nucleotide sequence ID" value="XM_014044365.1"/>
</dbReference>
<proteinExistence type="inferred from homology"/>
<feature type="compositionally biased region" description="Gly residues" evidence="8">
    <location>
        <begin position="315"/>
        <end position="341"/>
    </location>
</feature>
<evidence type="ECO:0000256" key="8">
    <source>
        <dbReference type="SAM" id="MobiDB-lite"/>
    </source>
</evidence>
<evidence type="ECO:0000259" key="9">
    <source>
        <dbReference type="PROSITE" id="PS51387"/>
    </source>
</evidence>
<evidence type="ECO:0000256" key="7">
    <source>
        <dbReference type="ARBA" id="ARBA00051778"/>
    </source>
</evidence>
<evidence type="ECO:0000256" key="2">
    <source>
        <dbReference type="ARBA" id="ARBA00008000"/>
    </source>
</evidence>
<dbReference type="GO" id="GO:0071949">
    <property type="term" value="F:FAD binding"/>
    <property type="evidence" value="ECO:0007669"/>
    <property type="project" value="InterPro"/>
</dbReference>
<reference evidence="10 11" key="1">
    <citation type="journal article" date="2013" name="BMC Genomics">
        <title>Reconstruction of the lipid metabolism for the microalga Monoraphidium neglectum from its genome sequence reveals characteristics suitable for biofuel production.</title>
        <authorList>
            <person name="Bogen C."/>
            <person name="Al-Dilaimi A."/>
            <person name="Albersmeier A."/>
            <person name="Wichmann J."/>
            <person name="Grundmann M."/>
            <person name="Rupp O."/>
            <person name="Lauersen K.J."/>
            <person name="Blifernez-Klassen O."/>
            <person name="Kalinowski J."/>
            <person name="Goesmann A."/>
            <person name="Mussgnug J.H."/>
            <person name="Kruse O."/>
        </authorList>
    </citation>
    <scope>NUCLEOTIDE SEQUENCE [LARGE SCALE GENOMIC DNA]</scope>
    <source>
        <strain evidence="10 11">SAG 48.87</strain>
    </source>
</reference>
<keyword evidence="5" id="KW-0560">Oxidoreductase</keyword>
<dbReference type="InterPro" id="IPR016164">
    <property type="entry name" value="FAD-linked_Oxase-like_C"/>
</dbReference>
<dbReference type="InterPro" id="IPR004113">
    <property type="entry name" value="FAD-bd_oxidored_4_C"/>
</dbReference>
<dbReference type="SUPFAM" id="SSF56176">
    <property type="entry name" value="FAD-binding/transporter-associated domain-like"/>
    <property type="match status" value="1"/>
</dbReference>
<dbReference type="InterPro" id="IPR016167">
    <property type="entry name" value="FAD-bd_PCMH_sub1"/>
</dbReference>
<evidence type="ECO:0000256" key="1">
    <source>
        <dbReference type="ARBA" id="ARBA00001974"/>
    </source>
</evidence>
<dbReference type="GeneID" id="25740037"/>
<evidence type="ECO:0000256" key="5">
    <source>
        <dbReference type="ARBA" id="ARBA00023002"/>
    </source>
</evidence>
<dbReference type="GO" id="GO:0005739">
    <property type="term" value="C:mitochondrion"/>
    <property type="evidence" value="ECO:0007669"/>
    <property type="project" value="TreeGrafter"/>
</dbReference>